<feature type="region of interest" description="Disordered" evidence="1">
    <location>
        <begin position="253"/>
        <end position="272"/>
    </location>
</feature>
<reference evidence="2" key="2">
    <citation type="submission" date="2017-06" db="EMBL/GenBank/DDBJ databases">
        <title>WGS assembly of Brachypodium distachyon.</title>
        <authorList>
            <consortium name="The International Brachypodium Initiative"/>
            <person name="Lucas S."/>
            <person name="Harmon-Smith M."/>
            <person name="Lail K."/>
            <person name="Tice H."/>
            <person name="Grimwood J."/>
            <person name="Bruce D."/>
            <person name="Barry K."/>
            <person name="Shu S."/>
            <person name="Lindquist E."/>
            <person name="Wang M."/>
            <person name="Pitluck S."/>
            <person name="Vogel J.P."/>
            <person name="Garvin D.F."/>
            <person name="Mockler T.C."/>
            <person name="Schmutz J."/>
            <person name="Rokhsar D."/>
            <person name="Bevan M.W."/>
        </authorList>
    </citation>
    <scope>NUCLEOTIDE SEQUENCE</scope>
    <source>
        <strain evidence="2">Bd21</strain>
    </source>
</reference>
<accession>A0A2K2CRC6</accession>
<sequence length="272" mass="30659">MSSRKMITDEAIDAQLHEAHTPSPHSLCQTADQHVENTLVLITSFDGARGNGKRGDYYWKQVAEEYNKNSPANEIRSLAQCKGHWSKTTPLVSLFHACYIKTKNVYASGQSEEGLMEKTRAMYLNAAKGKRSFALEYWWRVVKEEPKWRNLYLEEDLGGKRHKLEASGAYTSSSAADSEGTDRVREPRPQGTKAANEARKLKRKVKAKAKDIPDFVPFHISEESSELLHEGHGRKAAALVKWVEATTAKAGANKEMAEAKKKWLKQERKNKG</sequence>
<dbReference type="Gramene" id="PNT64587">
    <property type="protein sequence ID" value="PNT64587"/>
    <property type="gene ID" value="BRADI_4g30402v3"/>
</dbReference>
<dbReference type="EnsemblPlants" id="PNT64587">
    <property type="protein sequence ID" value="PNT64587"/>
    <property type="gene ID" value="BRADI_4g30402v3"/>
</dbReference>
<evidence type="ECO:0000313" key="4">
    <source>
        <dbReference type="Proteomes" id="UP000008810"/>
    </source>
</evidence>
<reference evidence="2 3" key="1">
    <citation type="journal article" date="2010" name="Nature">
        <title>Genome sequencing and analysis of the model grass Brachypodium distachyon.</title>
        <authorList>
            <consortium name="International Brachypodium Initiative"/>
        </authorList>
    </citation>
    <scope>NUCLEOTIDE SEQUENCE [LARGE SCALE GENOMIC DNA]</scope>
    <source>
        <strain evidence="2 3">Bd21</strain>
    </source>
</reference>
<name>A0A2K2CRC6_BRADI</name>
<proteinExistence type="predicted"/>
<feature type="compositionally biased region" description="Basic and acidic residues" evidence="1">
    <location>
        <begin position="255"/>
        <end position="272"/>
    </location>
</feature>
<dbReference type="ExpressionAtlas" id="A0A2K2CRC6">
    <property type="expression patterns" value="differential"/>
</dbReference>
<evidence type="ECO:0000256" key="1">
    <source>
        <dbReference type="SAM" id="MobiDB-lite"/>
    </source>
</evidence>
<dbReference type="EMBL" id="CM000883">
    <property type="protein sequence ID" value="PNT64587.1"/>
    <property type="molecule type" value="Genomic_DNA"/>
</dbReference>
<organism evidence="2">
    <name type="scientific">Brachypodium distachyon</name>
    <name type="common">Purple false brome</name>
    <name type="synonym">Trachynia distachya</name>
    <dbReference type="NCBI Taxonomy" id="15368"/>
    <lineage>
        <taxon>Eukaryota</taxon>
        <taxon>Viridiplantae</taxon>
        <taxon>Streptophyta</taxon>
        <taxon>Embryophyta</taxon>
        <taxon>Tracheophyta</taxon>
        <taxon>Spermatophyta</taxon>
        <taxon>Magnoliopsida</taxon>
        <taxon>Liliopsida</taxon>
        <taxon>Poales</taxon>
        <taxon>Poaceae</taxon>
        <taxon>BOP clade</taxon>
        <taxon>Pooideae</taxon>
        <taxon>Stipodae</taxon>
        <taxon>Brachypodieae</taxon>
        <taxon>Brachypodium</taxon>
    </lineage>
</organism>
<dbReference type="Proteomes" id="UP000008810">
    <property type="component" value="Chromosome 4"/>
</dbReference>
<feature type="region of interest" description="Disordered" evidence="1">
    <location>
        <begin position="167"/>
        <end position="201"/>
    </location>
</feature>
<evidence type="ECO:0000313" key="3">
    <source>
        <dbReference type="EnsemblPlants" id="PNT64587"/>
    </source>
</evidence>
<gene>
    <name evidence="2" type="ORF">BRADI_4g30402v3</name>
</gene>
<dbReference type="STRING" id="15368.A0A2K2CRC6"/>
<keyword evidence="4" id="KW-1185">Reference proteome</keyword>
<evidence type="ECO:0000313" key="2">
    <source>
        <dbReference type="EMBL" id="PNT64587.1"/>
    </source>
</evidence>
<evidence type="ECO:0008006" key="5">
    <source>
        <dbReference type="Google" id="ProtNLM"/>
    </source>
</evidence>
<protein>
    <recommendedName>
        <fullName evidence="5">No apical meristem-associated C-terminal domain-containing protein</fullName>
    </recommendedName>
</protein>
<dbReference type="OrthoDB" id="693051at2759"/>
<dbReference type="InParanoid" id="A0A2K2CRC6"/>
<dbReference type="PANTHER" id="PTHR45023:SF4">
    <property type="entry name" value="GLYCINE-RICH PROTEIN-RELATED"/>
    <property type="match status" value="1"/>
</dbReference>
<reference evidence="3" key="3">
    <citation type="submission" date="2018-08" db="UniProtKB">
        <authorList>
            <consortium name="EnsemblPlants"/>
        </authorList>
    </citation>
    <scope>IDENTIFICATION</scope>
    <source>
        <strain evidence="3">cv. Bd21</strain>
    </source>
</reference>
<dbReference type="AlphaFoldDB" id="A0A2K2CRC6"/>
<dbReference type="PANTHER" id="PTHR45023">
    <property type="match status" value="1"/>
</dbReference>